<dbReference type="SUPFAM" id="SSF53756">
    <property type="entry name" value="UDP-Glycosyltransferase/glycogen phosphorylase"/>
    <property type="match status" value="1"/>
</dbReference>
<gene>
    <name evidence="2" type="ORF">SAMN05444276_104137</name>
</gene>
<dbReference type="Pfam" id="PF00201">
    <property type="entry name" value="UDPGT"/>
    <property type="match status" value="1"/>
</dbReference>
<feature type="signal peptide" evidence="1">
    <location>
        <begin position="1"/>
        <end position="15"/>
    </location>
</feature>
<name>A0A1H3AMB2_9RHOB</name>
<dbReference type="Proteomes" id="UP000182944">
    <property type="component" value="Unassembled WGS sequence"/>
</dbReference>
<evidence type="ECO:0000313" key="2">
    <source>
        <dbReference type="EMBL" id="SDX30826.1"/>
    </source>
</evidence>
<keyword evidence="2" id="KW-0808">Transferase</keyword>
<evidence type="ECO:0000256" key="1">
    <source>
        <dbReference type="SAM" id="SignalP"/>
    </source>
</evidence>
<dbReference type="OrthoDB" id="139086at2"/>
<dbReference type="RefSeq" id="WP_052176656.1">
    <property type="nucleotide sequence ID" value="NZ_FNNA01000004.1"/>
</dbReference>
<feature type="chain" id="PRO_5012610759" evidence="1">
    <location>
        <begin position="16"/>
        <end position="407"/>
    </location>
</feature>
<dbReference type="AlphaFoldDB" id="A0A1H3AMB2"/>
<reference evidence="3" key="1">
    <citation type="submission" date="2016-10" db="EMBL/GenBank/DDBJ databases">
        <authorList>
            <person name="Varghese N."/>
            <person name="Submissions S."/>
        </authorList>
    </citation>
    <scope>NUCLEOTIDE SEQUENCE [LARGE SCALE GENOMIC DNA]</scope>
    <source>
        <strain evidence="3">DSM 29303</strain>
    </source>
</reference>
<dbReference type="InterPro" id="IPR050426">
    <property type="entry name" value="Glycosyltransferase_28"/>
</dbReference>
<accession>A0A1H3AMB2</accession>
<dbReference type="InterPro" id="IPR002213">
    <property type="entry name" value="UDP_glucos_trans"/>
</dbReference>
<dbReference type="PANTHER" id="PTHR48050:SF13">
    <property type="entry name" value="STEROL 3-BETA-GLUCOSYLTRANSFERASE UGT80A2"/>
    <property type="match status" value="1"/>
</dbReference>
<keyword evidence="3" id="KW-1185">Reference proteome</keyword>
<proteinExistence type="predicted"/>
<dbReference type="Gene3D" id="3.40.50.2000">
    <property type="entry name" value="Glycogen Phosphorylase B"/>
    <property type="match status" value="2"/>
</dbReference>
<protein>
    <submittedName>
        <fullName evidence="2">Glycosyltransferase, MGT family</fullName>
    </submittedName>
</protein>
<sequence length="407" mass="41753">MARIALCLPSLRSHAAVHGVLARALAARGHTVSLVGSAPLAPLARAEGVAWADLGGRPEPDLRGAGLARTLWATAAATRAWVAHGPETLARLAPDLVIADQAEPGASLAAEAAGLPRATLAAALPMDRDMAIPPPFVDWPWLDGAAGVRRNRGGWRVADALLLLQRRALAQGCRDHGLPLRTLLSDWIAPDLDLRQLVPALDFPHDLPPGAAPVGPLRDGGPGTLDGDPGDARPIVFASLGTLQGGRRGLMTAIAAAAEGLGVRLLLAHAGGLTEAQARALPGAPEVRALWPQRAVLARAAACITHAGLNTALDCVAARVPMVAIPLAFEQPATAARLAHHGLARVVPPRRADPATIRAALVEALSGAMRPRFDAPARALAEAGGAPRAVALVEALLARPATTGRAA</sequence>
<dbReference type="PANTHER" id="PTHR48050">
    <property type="entry name" value="STEROL 3-BETA-GLUCOSYLTRANSFERASE"/>
    <property type="match status" value="1"/>
</dbReference>
<dbReference type="EMBL" id="FNNA01000004">
    <property type="protein sequence ID" value="SDX30826.1"/>
    <property type="molecule type" value="Genomic_DNA"/>
</dbReference>
<dbReference type="GO" id="GO:0017000">
    <property type="term" value="P:antibiotic biosynthetic process"/>
    <property type="evidence" value="ECO:0007669"/>
    <property type="project" value="UniProtKB-ARBA"/>
</dbReference>
<dbReference type="GO" id="GO:0008194">
    <property type="term" value="F:UDP-glycosyltransferase activity"/>
    <property type="evidence" value="ECO:0007669"/>
    <property type="project" value="InterPro"/>
</dbReference>
<organism evidence="2 3">
    <name type="scientific">Paracoccus sanguinis</name>
    <dbReference type="NCBI Taxonomy" id="1545044"/>
    <lineage>
        <taxon>Bacteria</taxon>
        <taxon>Pseudomonadati</taxon>
        <taxon>Pseudomonadota</taxon>
        <taxon>Alphaproteobacteria</taxon>
        <taxon>Rhodobacterales</taxon>
        <taxon>Paracoccaceae</taxon>
        <taxon>Paracoccus</taxon>
    </lineage>
</organism>
<evidence type="ECO:0000313" key="3">
    <source>
        <dbReference type="Proteomes" id="UP000182944"/>
    </source>
</evidence>
<keyword evidence="1" id="KW-0732">Signal</keyword>
<dbReference type="STRING" id="1545044.SAMN05444276_104137"/>
<dbReference type="CDD" id="cd03784">
    <property type="entry name" value="GT1_Gtf-like"/>
    <property type="match status" value="1"/>
</dbReference>